<dbReference type="InterPro" id="IPR057811">
    <property type="entry name" value="RBD_ZCCHC3_2nd"/>
</dbReference>
<reference evidence="3" key="1">
    <citation type="submission" date="2022-03" db="EMBL/GenBank/DDBJ databases">
        <authorList>
            <person name="Alioto T."/>
            <person name="Alioto T."/>
            <person name="Gomez Garrido J."/>
        </authorList>
    </citation>
    <scope>NUCLEOTIDE SEQUENCE</scope>
</reference>
<dbReference type="Pfam" id="PF00078">
    <property type="entry name" value="RVT_1"/>
    <property type="match status" value="1"/>
</dbReference>
<dbReference type="Pfam" id="PF23058">
    <property type="entry name" value="RBD_ZCCHC3_2nd"/>
    <property type="match status" value="1"/>
</dbReference>
<feature type="compositionally biased region" description="Polar residues" evidence="1">
    <location>
        <begin position="1023"/>
        <end position="1064"/>
    </location>
</feature>
<accession>A0AAD1TS03</accession>
<dbReference type="Proteomes" id="UP001295444">
    <property type="component" value="Chromosome 13"/>
</dbReference>
<dbReference type="SUPFAM" id="SSF56219">
    <property type="entry name" value="DNase I-like"/>
    <property type="match status" value="1"/>
</dbReference>
<evidence type="ECO:0000313" key="4">
    <source>
        <dbReference type="Proteomes" id="UP001295444"/>
    </source>
</evidence>
<evidence type="ECO:0000313" key="3">
    <source>
        <dbReference type="EMBL" id="CAH2329038.1"/>
    </source>
</evidence>
<feature type="compositionally biased region" description="Basic and acidic residues" evidence="1">
    <location>
        <begin position="249"/>
        <end position="282"/>
    </location>
</feature>
<dbReference type="CDD" id="cd01650">
    <property type="entry name" value="RT_nLTR_like"/>
    <property type="match status" value="1"/>
</dbReference>
<dbReference type="SUPFAM" id="SSF56672">
    <property type="entry name" value="DNA/RNA polymerases"/>
    <property type="match status" value="1"/>
</dbReference>
<feature type="region of interest" description="Disordered" evidence="1">
    <location>
        <begin position="791"/>
        <end position="840"/>
    </location>
</feature>
<keyword evidence="4" id="KW-1185">Reference proteome</keyword>
<feature type="region of interest" description="Disordered" evidence="1">
    <location>
        <begin position="1606"/>
        <end position="1632"/>
    </location>
</feature>
<dbReference type="CDD" id="cd09076">
    <property type="entry name" value="L1-EN"/>
    <property type="match status" value="1"/>
</dbReference>
<dbReference type="PROSITE" id="PS50878">
    <property type="entry name" value="RT_POL"/>
    <property type="match status" value="1"/>
</dbReference>
<feature type="region of interest" description="Disordered" evidence="1">
    <location>
        <begin position="398"/>
        <end position="429"/>
    </location>
</feature>
<evidence type="ECO:0000259" key="2">
    <source>
        <dbReference type="PROSITE" id="PS50878"/>
    </source>
</evidence>
<feature type="domain" description="Reverse transcriptase" evidence="2">
    <location>
        <begin position="1719"/>
        <end position="1990"/>
    </location>
</feature>
<dbReference type="InterPro" id="IPR000477">
    <property type="entry name" value="RT_dom"/>
</dbReference>
<dbReference type="EMBL" id="OW240924">
    <property type="protein sequence ID" value="CAH2329038.1"/>
    <property type="molecule type" value="Genomic_DNA"/>
</dbReference>
<feature type="compositionally biased region" description="Pro residues" evidence="1">
    <location>
        <begin position="1081"/>
        <end position="1093"/>
    </location>
</feature>
<organism evidence="3 4">
    <name type="scientific">Pelobates cultripes</name>
    <name type="common">Western spadefoot toad</name>
    <dbReference type="NCBI Taxonomy" id="61616"/>
    <lineage>
        <taxon>Eukaryota</taxon>
        <taxon>Metazoa</taxon>
        <taxon>Chordata</taxon>
        <taxon>Craniata</taxon>
        <taxon>Vertebrata</taxon>
        <taxon>Euteleostomi</taxon>
        <taxon>Amphibia</taxon>
        <taxon>Batrachia</taxon>
        <taxon>Anura</taxon>
        <taxon>Pelobatoidea</taxon>
        <taxon>Pelobatidae</taxon>
        <taxon>Pelobates</taxon>
    </lineage>
</organism>
<feature type="region of interest" description="Disordered" evidence="1">
    <location>
        <begin position="249"/>
        <end position="381"/>
    </location>
</feature>
<dbReference type="Gene3D" id="3.60.10.10">
    <property type="entry name" value="Endonuclease/exonuclease/phosphatase"/>
    <property type="match status" value="1"/>
</dbReference>
<feature type="compositionally biased region" description="Basic and acidic residues" evidence="1">
    <location>
        <begin position="585"/>
        <end position="595"/>
    </location>
</feature>
<feature type="region of interest" description="Disordered" evidence="1">
    <location>
        <begin position="485"/>
        <end position="516"/>
    </location>
</feature>
<name>A0AAD1TS03_PELCU</name>
<dbReference type="PANTHER" id="PTHR19446">
    <property type="entry name" value="REVERSE TRANSCRIPTASES"/>
    <property type="match status" value="1"/>
</dbReference>
<protein>
    <recommendedName>
        <fullName evidence="2">Reverse transcriptase domain-containing protein</fullName>
    </recommendedName>
</protein>
<feature type="compositionally biased region" description="Polar residues" evidence="1">
    <location>
        <begin position="791"/>
        <end position="800"/>
    </location>
</feature>
<dbReference type="Pfam" id="PF23057">
    <property type="entry name" value="RBD_ZCCHC3_1st"/>
    <property type="match status" value="1"/>
</dbReference>
<dbReference type="InterPro" id="IPR043502">
    <property type="entry name" value="DNA/RNA_pol_sf"/>
</dbReference>
<gene>
    <name evidence="3" type="ORF">PECUL_23A044180</name>
</gene>
<feature type="compositionally biased region" description="Basic residues" evidence="1">
    <location>
        <begin position="350"/>
        <end position="362"/>
    </location>
</feature>
<dbReference type="InterPro" id="IPR005135">
    <property type="entry name" value="Endo/exonuclease/phosphatase"/>
</dbReference>
<feature type="region of interest" description="Disordered" evidence="1">
    <location>
        <begin position="583"/>
        <end position="609"/>
    </location>
</feature>
<feature type="region of interest" description="Disordered" evidence="1">
    <location>
        <begin position="1020"/>
        <end position="1153"/>
    </location>
</feature>
<dbReference type="InterPro" id="IPR057810">
    <property type="entry name" value="RBD_ZCCHC3_1st"/>
</dbReference>
<sequence>MALGPSSPAWGWKVRLDELQAVLAFGEGKADTRGLSWTEHQALSRQIRNQVSLLEELAGGMSRKLTAWKREVGVPQGATAHTRADIQLLSGLLAECRELASSGLHFLEQPPPSLEVGEGTEEEVVPETPPEVASASKTPQASLTYAEAAKGEGVEARVFMGLPSDRLRGLLVSLKAQHAEADSGLAGVQAELREQREKSNRTSNYKRGPLRAAIAEKKLVEQHLSYTLLQTEKKIADIQAILQQRAKDAARSRRQRAMEGRRDMSPGEESSKDLDSNSHHSPGEPSTSALATPGGAAETEGKAREKDSEEEWDGEKGEEWQLKVQDRGRGLIKESLLKFGNELGEDSVKDKKKKKKKKKNIARRQPETSVRGSGDSTEEGECSNAEYMYNDDVQALQKPGARDTNPAGGNTCMPQKPAQPASVEVSGPPAALHGDRETIPAGTMACTGDPMEGSFPCSLPTPSLTCLPSDLPLRVVASPGVAGTSASCPQAAAGQDGTGWSSLEQGDGPPFPSAPLEQARLLSPTSKSPPLFVPQSVSLDVSKFVFQSVPPASLCVPLMSECVTSPPVVPVVPVVPGAAGAAGAMEDRTAGDSHHPQPAVHTEETASGGKKSMTNIVFDSTGGLGMAEEDGSMDVNVMMGPIGLSKKVHSQPVCINDVAPAPGVVAPAPGVVAPAPGVVTPAPGVVAPAPGTIAPGVVAPAPGVVAPASGYVAPAPGTIAPAPGTVSPAPGYVAPASGYVAPAPGSLELVGTQVAGTSTGTGTLTKGAAVINSLDAQAGTRVPLRHSQVVTQGSGVTEASGSARGVRPNHSQTAGPGAPNAWASGPPRLSADGPATRPQVSFGNRRNVVRLICGGETQVPDRRWLVTRLKDMGFAPVDLYALIHASGTREFDVSFMTSQLLDRFWAGWEAARSAQGTKWAGFTAVAISRQGLKKVTFLVRNESIPIADILVWTKRFGDVKSPPVKILDEDGIWTGGWTVSVLLREIREMGHTYRTCPEAQHNVESIWSQEPVEMDSAGLGVQVASSSTRPISGTRVSLPQQQPILPSVSVTSQDPGKATSSRPLTKSVRRERTTSTAIMAPPRPPPPRPPPPKFSTVKVTPTEKSPDARPLDAQSLEWSTVKGKKPPPSKTSTLPSPRKIAIPPAVKPPKGGDATYKGGVARASSSSSGLQEAPVPVSNRYEALSSSWADCEYEQEMANLPEVVAGVEVGQEVLLRDDEPLYPGVSVKRFLGSDTEEEGLLILNALMATFPVLSVATVNVNSIKSSRARFLVYDHLSRAPYNVILVQETRLETLAALHAAKRDWRWGPSYFSLATERYGGIAILFKDVDVSINRVIELQKGRCVVLDVSMGRQPFRIINIYGPQSKWERKRLFIEIEPYLYTSQQILFGGDFNTITRPQDRRDATQRLGYDSYFLNKMVSQAGLVDVYLHHTPNPTGGYTYHRGSCQSRIDRFFFKENFPVAAPVLTPVEFSDHHILSCELNVYSTPPKGRGIWRLNSDLLVEQRVQQAFMEFFRDQMTLADLGQTKSEWWEMVKARTQRLFRNLARNMQSSRYKMYLGLLGRLDILISQGGDPEDIAAVKNLMRSYQYDRYASLVKERDHGSYRSPDPYLSCKRKEGTKSIPSLRGTDGTLEESPRGILKVVRDYYIELLGKGSPQCSEEGTSHGRRVDDFLSELTLPEHSDLSFDELVSEITIEEVTESIQQQNKCKSPVLPTVFNESLAQGLLPPSMRTSALILLSKPNVLDTADVGNWRPISLLNVDRKVLAKILMKRVQGLARRVLSTSQYCSIEGRTVFDAVFEVREALEKCRDGERGIYLLALDQSKAFDRVDHRYLWSVLRKYGLPGKFVNWIITLYRGAESFALVNGWRGRTFRIRSGVRQGCPLSPLLYVFAVDPFIRRVEAGTLQGVARAPERPLRVVAYADDISIVVSNTREATEVDDLILAYSAASASRVNRDKSVVFWCGKEGDQFPLPDGFPRAQPEIKILGVVFGPGDLALRNWTERLAIASSKVEESHRWKLKFRERVNLIKTYVLTVFGYVSNIFLLPRSLHARMFALFFRMLWGNRLNLIKREVTYLARKDGGLAMVNPIVFFTNTFLKRNFGALLKDEQPGWVCIFREWVTPFLVDWFQGGRVKSMRVRHSSYLPSSVIEGVGILRRWNVTVEEVRDTPKKLLDGRVLATHFGIQLALKDCPPSTLASGLKNINSRRLPEKYRDASPAYPAGLMRSGREGF</sequence>
<dbReference type="Pfam" id="PF03372">
    <property type="entry name" value="Exo_endo_phos"/>
    <property type="match status" value="1"/>
</dbReference>
<dbReference type="GO" id="GO:0003824">
    <property type="term" value="F:catalytic activity"/>
    <property type="evidence" value="ECO:0007669"/>
    <property type="project" value="InterPro"/>
</dbReference>
<proteinExistence type="predicted"/>
<feature type="compositionally biased region" description="Low complexity" evidence="1">
    <location>
        <begin position="1130"/>
        <end position="1144"/>
    </location>
</feature>
<dbReference type="InterPro" id="IPR036691">
    <property type="entry name" value="Endo/exonu/phosph_ase_sf"/>
</dbReference>
<feature type="compositionally biased region" description="Basic and acidic residues" evidence="1">
    <location>
        <begin position="314"/>
        <end position="336"/>
    </location>
</feature>
<evidence type="ECO:0000256" key="1">
    <source>
        <dbReference type="SAM" id="MobiDB-lite"/>
    </source>
</evidence>